<dbReference type="AlphaFoldDB" id="A0A1T4TBB9"/>
<protein>
    <submittedName>
        <fullName evidence="2">Molybdenum cofactor synthesis domain-containing protein</fullName>
    </submittedName>
</protein>
<dbReference type="InterPro" id="IPR050101">
    <property type="entry name" value="CinA"/>
</dbReference>
<dbReference type="RefSeq" id="WP_245319437.1">
    <property type="nucleotide sequence ID" value="NZ_FUXL01000023.1"/>
</dbReference>
<name>A0A1T4TBB9_9HYPH</name>
<evidence type="ECO:0000259" key="1">
    <source>
        <dbReference type="SMART" id="SM00852"/>
    </source>
</evidence>
<dbReference type="Pfam" id="PF24102">
    <property type="entry name" value="FLAD1_M"/>
    <property type="match status" value="1"/>
</dbReference>
<dbReference type="Pfam" id="PF00994">
    <property type="entry name" value="MoCF_biosynth"/>
    <property type="match status" value="1"/>
</dbReference>
<evidence type="ECO:0000313" key="3">
    <source>
        <dbReference type="Proteomes" id="UP000190135"/>
    </source>
</evidence>
<evidence type="ECO:0000313" key="2">
    <source>
        <dbReference type="EMBL" id="SKA37782.1"/>
    </source>
</evidence>
<dbReference type="SMART" id="SM00852">
    <property type="entry name" value="MoCF_biosynth"/>
    <property type="match status" value="1"/>
</dbReference>
<organism evidence="2 3">
    <name type="scientific">Consotaella salsifontis</name>
    <dbReference type="NCBI Taxonomy" id="1365950"/>
    <lineage>
        <taxon>Bacteria</taxon>
        <taxon>Pseudomonadati</taxon>
        <taxon>Pseudomonadota</taxon>
        <taxon>Alphaproteobacteria</taxon>
        <taxon>Hyphomicrobiales</taxon>
        <taxon>Aurantimonadaceae</taxon>
        <taxon>Consotaella</taxon>
    </lineage>
</organism>
<dbReference type="PANTHER" id="PTHR13939:SF0">
    <property type="entry name" value="NMN AMIDOHYDROLASE-LIKE PROTEIN YFAY"/>
    <property type="match status" value="1"/>
</dbReference>
<dbReference type="SUPFAM" id="SSF53218">
    <property type="entry name" value="Molybdenum cofactor biosynthesis proteins"/>
    <property type="match status" value="1"/>
</dbReference>
<accession>A0A1T4TBB9</accession>
<dbReference type="CDD" id="cd00885">
    <property type="entry name" value="cinA"/>
    <property type="match status" value="1"/>
</dbReference>
<keyword evidence="3" id="KW-1185">Reference proteome</keyword>
<dbReference type="PANTHER" id="PTHR13939">
    <property type="entry name" value="NICOTINAMIDE-NUCLEOTIDE AMIDOHYDROLASE PNCC"/>
    <property type="match status" value="1"/>
</dbReference>
<dbReference type="InterPro" id="IPR001453">
    <property type="entry name" value="MoaB/Mog_dom"/>
</dbReference>
<dbReference type="EMBL" id="FUXL01000023">
    <property type="protein sequence ID" value="SKA37782.1"/>
    <property type="molecule type" value="Genomic_DNA"/>
</dbReference>
<dbReference type="STRING" id="1365950.SAMN05428963_12325"/>
<gene>
    <name evidence="2" type="ORF">SAMN05428963_12325</name>
</gene>
<reference evidence="2 3" key="1">
    <citation type="submission" date="2017-02" db="EMBL/GenBank/DDBJ databases">
        <authorList>
            <person name="Peterson S.W."/>
        </authorList>
    </citation>
    <scope>NUCLEOTIDE SEQUENCE [LARGE SCALE GENOMIC DNA]</scope>
    <source>
        <strain evidence="2 3">USBA 369</strain>
    </source>
</reference>
<proteinExistence type="predicted"/>
<dbReference type="Gene3D" id="3.40.980.10">
    <property type="entry name" value="MoaB/Mog-like domain"/>
    <property type="match status" value="1"/>
</dbReference>
<feature type="domain" description="MoaB/Mog" evidence="1">
    <location>
        <begin position="10"/>
        <end position="172"/>
    </location>
</feature>
<dbReference type="InterPro" id="IPR056596">
    <property type="entry name" value="FLAD1_M"/>
</dbReference>
<dbReference type="Proteomes" id="UP000190135">
    <property type="component" value="Unassembled WGS sequence"/>
</dbReference>
<dbReference type="InterPro" id="IPR036425">
    <property type="entry name" value="MoaB/Mog-like_dom_sf"/>
</dbReference>
<sequence length="255" mass="26977">MAYQPSFTAAMLVIGDEILSGRTKDKNIGPLAEALTAAGIDLKEVRIIGDEPSVIANSVNTLRRSYDFVFTSGGIGPTHDDVTADAVAAAFGLPIGPHPEAYRRLAGHYAARGIAFTEARQRMARTPEGAELIDNPISIAPGFRIDNVFVMAGIPAVFQAMLTAVLSALPTGMAVISVTIPCPFPEGDIGGPLSDIQARYRTVAIGSYPRFDEAAPTTEIVLRSRDEALLEAARIEVEEMIAAMSRGAPLPSLGQ</sequence>